<evidence type="ECO:0000313" key="1">
    <source>
        <dbReference type="EMBL" id="EPY01363.1"/>
    </source>
</evidence>
<accession>S9SB92</accession>
<gene>
    <name evidence="1" type="ORF">K678_11216</name>
</gene>
<organism evidence="1 2">
    <name type="scientific">Magnetospirillum fulvum MGU-K5</name>
    <dbReference type="NCBI Taxonomy" id="1316936"/>
    <lineage>
        <taxon>Bacteria</taxon>
        <taxon>Pseudomonadati</taxon>
        <taxon>Pseudomonadota</taxon>
        <taxon>Alphaproteobacteria</taxon>
        <taxon>Rhodospirillales</taxon>
        <taxon>Rhodospirillaceae</taxon>
        <taxon>Magnetospirillum</taxon>
    </lineage>
</organism>
<dbReference type="Proteomes" id="UP000015350">
    <property type="component" value="Unassembled WGS sequence"/>
</dbReference>
<proteinExistence type="predicted"/>
<protein>
    <recommendedName>
        <fullName evidence="3">ParB/Sulfiredoxin domain-containing protein</fullName>
    </recommendedName>
</protein>
<evidence type="ECO:0000313" key="2">
    <source>
        <dbReference type="Proteomes" id="UP000015350"/>
    </source>
</evidence>
<sequence length="103" mass="11284">MTTIILPHNHFDADHLATVTEEMQTLGAPAIKAVWMGCHGAWVALEGAHRLRAAAALGLTPEIEEIEWSDTVTTDDVVPGSYDDTWTIEQICDDAHTRAALKF</sequence>
<dbReference type="RefSeq" id="WP_021132556.1">
    <property type="nucleotide sequence ID" value="NZ_AQPH01000042.1"/>
</dbReference>
<dbReference type="AlphaFoldDB" id="S9SB92"/>
<dbReference type="EMBL" id="AQPH01000042">
    <property type="protein sequence ID" value="EPY01363.1"/>
    <property type="molecule type" value="Genomic_DNA"/>
</dbReference>
<dbReference type="OrthoDB" id="9891801at2"/>
<dbReference type="InterPro" id="IPR036086">
    <property type="entry name" value="ParB/Sulfiredoxin_sf"/>
</dbReference>
<comment type="caution">
    <text evidence="1">The sequence shown here is derived from an EMBL/GenBank/DDBJ whole genome shotgun (WGS) entry which is preliminary data.</text>
</comment>
<evidence type="ECO:0008006" key="3">
    <source>
        <dbReference type="Google" id="ProtNLM"/>
    </source>
</evidence>
<dbReference type="SUPFAM" id="SSF110849">
    <property type="entry name" value="ParB/Sulfiredoxin"/>
    <property type="match status" value="1"/>
</dbReference>
<name>S9SB92_MAGFU</name>
<reference evidence="1 2" key="1">
    <citation type="submission" date="2013-04" db="EMBL/GenBank/DDBJ databases">
        <authorList>
            <person name="Kuznetsov B."/>
            <person name="Ivanovsky R."/>
        </authorList>
    </citation>
    <scope>NUCLEOTIDE SEQUENCE [LARGE SCALE GENOMIC DNA]</scope>
    <source>
        <strain evidence="1 2">MGU-K5</strain>
    </source>
</reference>